<organism evidence="2 3">
    <name type="scientific">Ophiobolus disseminans</name>
    <dbReference type="NCBI Taxonomy" id="1469910"/>
    <lineage>
        <taxon>Eukaryota</taxon>
        <taxon>Fungi</taxon>
        <taxon>Dikarya</taxon>
        <taxon>Ascomycota</taxon>
        <taxon>Pezizomycotina</taxon>
        <taxon>Dothideomycetes</taxon>
        <taxon>Pleosporomycetidae</taxon>
        <taxon>Pleosporales</taxon>
        <taxon>Pleosporineae</taxon>
        <taxon>Phaeosphaeriaceae</taxon>
        <taxon>Ophiobolus</taxon>
    </lineage>
</organism>
<evidence type="ECO:0000313" key="2">
    <source>
        <dbReference type="EMBL" id="KAF2825415.1"/>
    </source>
</evidence>
<feature type="compositionally biased region" description="Acidic residues" evidence="1">
    <location>
        <begin position="132"/>
        <end position="149"/>
    </location>
</feature>
<gene>
    <name evidence="2" type="ORF">CC86DRAFT_383305</name>
</gene>
<feature type="compositionally biased region" description="Acidic residues" evidence="1">
    <location>
        <begin position="28"/>
        <end position="47"/>
    </location>
</feature>
<proteinExistence type="predicted"/>
<sequence length="216" mass="23227">MTDDDNETRGVALDDATKLDDGDATGLDIEDVTALNEEDSTALDEDKDNATSLSVEDATVLDEREDTISLDVEDASALDVDDAMSLDVDDATGLNEDEEDTTSLNPGLLDGEAETGVGDKTLIEVEYMSRLDDEDETENSTEDETMSDEIIETTVGVSRAAGVELGTALRLDRLDADETTGAELERGRQTGAKQLAAEMTAFLTEKSKKLVENEFT</sequence>
<name>A0A6A6ZYM4_9PLEO</name>
<feature type="compositionally biased region" description="Acidic residues" evidence="1">
    <location>
        <begin position="71"/>
        <end position="101"/>
    </location>
</feature>
<reference evidence="2" key="1">
    <citation type="journal article" date="2020" name="Stud. Mycol.">
        <title>101 Dothideomycetes genomes: a test case for predicting lifestyles and emergence of pathogens.</title>
        <authorList>
            <person name="Haridas S."/>
            <person name="Albert R."/>
            <person name="Binder M."/>
            <person name="Bloem J."/>
            <person name="Labutti K."/>
            <person name="Salamov A."/>
            <person name="Andreopoulos B."/>
            <person name="Baker S."/>
            <person name="Barry K."/>
            <person name="Bills G."/>
            <person name="Bluhm B."/>
            <person name="Cannon C."/>
            <person name="Castanera R."/>
            <person name="Culley D."/>
            <person name="Daum C."/>
            <person name="Ezra D."/>
            <person name="Gonzalez J."/>
            <person name="Henrissat B."/>
            <person name="Kuo A."/>
            <person name="Liang C."/>
            <person name="Lipzen A."/>
            <person name="Lutzoni F."/>
            <person name="Magnuson J."/>
            <person name="Mondo S."/>
            <person name="Nolan M."/>
            <person name="Ohm R."/>
            <person name="Pangilinan J."/>
            <person name="Park H.-J."/>
            <person name="Ramirez L."/>
            <person name="Alfaro M."/>
            <person name="Sun H."/>
            <person name="Tritt A."/>
            <person name="Yoshinaga Y."/>
            <person name="Zwiers L.-H."/>
            <person name="Turgeon B."/>
            <person name="Goodwin S."/>
            <person name="Spatafora J."/>
            <person name="Crous P."/>
            <person name="Grigoriev I."/>
        </authorList>
    </citation>
    <scope>NUCLEOTIDE SEQUENCE</scope>
    <source>
        <strain evidence="2">CBS 113818</strain>
    </source>
</reference>
<dbReference type="EMBL" id="MU006228">
    <property type="protein sequence ID" value="KAF2825415.1"/>
    <property type="molecule type" value="Genomic_DNA"/>
</dbReference>
<evidence type="ECO:0000256" key="1">
    <source>
        <dbReference type="SAM" id="MobiDB-lite"/>
    </source>
</evidence>
<protein>
    <submittedName>
        <fullName evidence="2">Uncharacterized protein</fullName>
    </submittedName>
</protein>
<dbReference type="AlphaFoldDB" id="A0A6A6ZYM4"/>
<evidence type="ECO:0000313" key="3">
    <source>
        <dbReference type="Proteomes" id="UP000799424"/>
    </source>
</evidence>
<feature type="compositionally biased region" description="Basic and acidic residues" evidence="1">
    <location>
        <begin position="121"/>
        <end position="131"/>
    </location>
</feature>
<feature type="region of interest" description="Disordered" evidence="1">
    <location>
        <begin position="1"/>
        <end position="149"/>
    </location>
</feature>
<accession>A0A6A6ZYM4</accession>
<dbReference type="Proteomes" id="UP000799424">
    <property type="component" value="Unassembled WGS sequence"/>
</dbReference>
<keyword evidence="3" id="KW-1185">Reference proteome</keyword>